<evidence type="ECO:0000313" key="3">
    <source>
        <dbReference type="Proteomes" id="UP000053370"/>
    </source>
</evidence>
<dbReference type="InterPro" id="IPR015655">
    <property type="entry name" value="PP2C"/>
</dbReference>
<organism evidence="2">
    <name type="scientific">Flexilinea flocculi</name>
    <dbReference type="NCBI Taxonomy" id="1678840"/>
    <lineage>
        <taxon>Bacteria</taxon>
        <taxon>Bacillati</taxon>
        <taxon>Chloroflexota</taxon>
        <taxon>Anaerolineae</taxon>
        <taxon>Anaerolineales</taxon>
        <taxon>Anaerolineaceae</taxon>
        <taxon>Flexilinea</taxon>
    </lineage>
</organism>
<protein>
    <submittedName>
        <fullName evidence="2">Serine/threonine protein phosphatase PrpC</fullName>
    </submittedName>
</protein>
<dbReference type="CDD" id="cd00143">
    <property type="entry name" value="PP2Cc"/>
    <property type="match status" value="1"/>
</dbReference>
<dbReference type="InterPro" id="IPR036457">
    <property type="entry name" value="PPM-type-like_dom_sf"/>
</dbReference>
<sequence length="260" mass="28899">MMKKKPTYSLFSANAHSIGKVRPTNEDALFSFESEIFRMNQKATIGLYIIADGMGGHISGDRASAAAINTFVAYYFESVYPLLIADNELKKSISEYLTEGIIQANKSVKKEVPGGGTTFTVAQVWNHKVYFAHVGDSRIYHFDKKFHSRRLTNDHSLVSMLVELGEINQEEALTHPRRSVLLRSLGFNLDVEIDTGELEFEAGEFLLLCCDGLWSVVPESEMITILQKKAGLQEIVGEFVNSANDHGGPDNISCILVQMS</sequence>
<dbReference type="PANTHER" id="PTHR47992">
    <property type="entry name" value="PROTEIN PHOSPHATASE"/>
    <property type="match status" value="1"/>
</dbReference>
<dbReference type="STRING" id="1678840.ATC1_13480"/>
<reference evidence="2" key="1">
    <citation type="journal article" date="2015" name="Genome Announc.">
        <title>Draft Genome Sequence of Anaerolineae Strain TC1, a Novel Isolate from a Methanogenic Wastewater Treatment System.</title>
        <authorList>
            <person name="Matsuura N."/>
            <person name="Tourlousse D.M."/>
            <person name="Sun L."/>
            <person name="Toyonaga M."/>
            <person name="Kuroda K."/>
            <person name="Ohashi A."/>
            <person name="Cruz R."/>
            <person name="Yamaguchi T."/>
            <person name="Sekiguchi Y."/>
        </authorList>
    </citation>
    <scope>NUCLEOTIDE SEQUENCE [LARGE SCALE GENOMIC DNA]</scope>
    <source>
        <strain evidence="2">TC1</strain>
    </source>
</reference>
<dbReference type="Proteomes" id="UP000053370">
    <property type="component" value="Unassembled WGS sequence"/>
</dbReference>
<dbReference type="SMART" id="SM00331">
    <property type="entry name" value="PP2C_SIG"/>
    <property type="match status" value="1"/>
</dbReference>
<keyword evidence="3" id="KW-1185">Reference proteome</keyword>
<accession>A0A0S7BVB2</accession>
<dbReference type="SMART" id="SM00332">
    <property type="entry name" value="PP2Cc"/>
    <property type="match status" value="1"/>
</dbReference>
<feature type="domain" description="PPM-type phosphatase" evidence="1">
    <location>
        <begin position="7"/>
        <end position="259"/>
    </location>
</feature>
<dbReference type="Gene3D" id="3.60.40.10">
    <property type="entry name" value="PPM-type phosphatase domain"/>
    <property type="match status" value="1"/>
</dbReference>
<dbReference type="EMBL" id="DF968181">
    <property type="protein sequence ID" value="GAP40504.1"/>
    <property type="molecule type" value="Genomic_DNA"/>
</dbReference>
<gene>
    <name evidence="2" type="ORF">ATC1_13480</name>
</gene>
<dbReference type="OrthoDB" id="152713at2"/>
<evidence type="ECO:0000313" key="2">
    <source>
        <dbReference type="EMBL" id="GAP40504.1"/>
    </source>
</evidence>
<dbReference type="SUPFAM" id="SSF81606">
    <property type="entry name" value="PP2C-like"/>
    <property type="match status" value="1"/>
</dbReference>
<dbReference type="InterPro" id="IPR001932">
    <property type="entry name" value="PPM-type_phosphatase-like_dom"/>
</dbReference>
<name>A0A0S7BVB2_9CHLR</name>
<dbReference type="RefSeq" id="WP_062279846.1">
    <property type="nucleotide sequence ID" value="NZ_DF968181.1"/>
</dbReference>
<dbReference type="AlphaFoldDB" id="A0A0S7BVB2"/>
<dbReference type="PROSITE" id="PS51746">
    <property type="entry name" value="PPM_2"/>
    <property type="match status" value="1"/>
</dbReference>
<dbReference type="Pfam" id="PF13672">
    <property type="entry name" value="PP2C_2"/>
    <property type="match status" value="1"/>
</dbReference>
<evidence type="ECO:0000259" key="1">
    <source>
        <dbReference type="PROSITE" id="PS51746"/>
    </source>
</evidence>
<proteinExistence type="predicted"/>
<dbReference type="GO" id="GO:0004722">
    <property type="term" value="F:protein serine/threonine phosphatase activity"/>
    <property type="evidence" value="ECO:0007669"/>
    <property type="project" value="InterPro"/>
</dbReference>